<protein>
    <submittedName>
        <fullName evidence="1">Uncharacterized protein DUF4411</fullName>
    </submittedName>
</protein>
<dbReference type="AlphaFoldDB" id="A0A2S4MDD6"/>
<name>A0A2S4MDD6_9HYPH</name>
<evidence type="ECO:0000313" key="1">
    <source>
        <dbReference type="EMBL" id="POR52639.1"/>
    </source>
</evidence>
<gene>
    <name evidence="1" type="ORF">CYD53_105304</name>
</gene>
<dbReference type="CDD" id="cd18711">
    <property type="entry name" value="PIN_VapC-like_DUF411"/>
    <property type="match status" value="1"/>
</dbReference>
<keyword evidence="2" id="KW-1185">Reference proteome</keyword>
<comment type="caution">
    <text evidence="1">The sequence shown here is derived from an EMBL/GenBank/DDBJ whole genome shotgun (WGS) entry which is preliminary data.</text>
</comment>
<dbReference type="InterPro" id="IPR016541">
    <property type="entry name" value="UCP008505"/>
</dbReference>
<sequence length="155" mass="17119">MIYVFDTSSFNELSPLIPDVFPTFWAKFAEALEDGEITSTREVLREMANGPQHHVVDWCNQNKGLFATPDARETAFVARILAVPHFGGLIGEKQRLRGTPVADPFLIARASVLKATVVSEESAKPNKPNIPAVCGHFGVPCIKLSDFFRAKGWSF</sequence>
<dbReference type="RefSeq" id="WP_210202330.1">
    <property type="nucleotide sequence ID" value="NZ_PQFZ01000005.1"/>
</dbReference>
<dbReference type="Pfam" id="PF14367">
    <property type="entry name" value="DUF4411"/>
    <property type="match status" value="1"/>
</dbReference>
<dbReference type="Proteomes" id="UP000236919">
    <property type="component" value="Unassembled WGS sequence"/>
</dbReference>
<dbReference type="PIRSF" id="PIRSF008505">
    <property type="entry name" value="UCP008505"/>
    <property type="match status" value="1"/>
</dbReference>
<accession>A0A2S4MDD6</accession>
<evidence type="ECO:0000313" key="2">
    <source>
        <dbReference type="Proteomes" id="UP000236919"/>
    </source>
</evidence>
<reference evidence="1 2" key="1">
    <citation type="submission" date="2018-01" db="EMBL/GenBank/DDBJ databases">
        <title>Genomic Encyclopedia of Type Strains, Phase III (KMG-III): the genomes of soil and plant-associated and newly described type strains.</title>
        <authorList>
            <person name="Whitman W."/>
        </authorList>
    </citation>
    <scope>NUCLEOTIDE SEQUENCE [LARGE SCALE GENOMIC DNA]</scope>
    <source>
        <strain evidence="1 2">1131</strain>
    </source>
</reference>
<dbReference type="EMBL" id="PQFZ01000005">
    <property type="protein sequence ID" value="POR52639.1"/>
    <property type="molecule type" value="Genomic_DNA"/>
</dbReference>
<proteinExistence type="predicted"/>
<organism evidence="1 2">
    <name type="scientific">Bosea psychrotolerans</name>
    <dbReference type="NCBI Taxonomy" id="1871628"/>
    <lineage>
        <taxon>Bacteria</taxon>
        <taxon>Pseudomonadati</taxon>
        <taxon>Pseudomonadota</taxon>
        <taxon>Alphaproteobacteria</taxon>
        <taxon>Hyphomicrobiales</taxon>
        <taxon>Boseaceae</taxon>
        <taxon>Bosea</taxon>
    </lineage>
</organism>